<dbReference type="Proteomes" id="UP000245081">
    <property type="component" value="Unassembled WGS sequence"/>
</dbReference>
<accession>A0A2R5F7W4</accession>
<gene>
    <name evidence="1" type="ORF">NMK_1897</name>
</gene>
<name>A0A2R5F7W4_9PROT</name>
<reference evidence="1 2" key="1">
    <citation type="journal article" date="2018" name="Environ. Microbiol.">
        <title>Isolation and genomic characterization of Novimethylophilus kurashikiensis gen. nov. sp. nov., a new lanthanide-dependent methylotrophic species of Methylophilaceae.</title>
        <authorList>
            <person name="Lv H."/>
            <person name="Sahin N."/>
            <person name="Tani A."/>
        </authorList>
    </citation>
    <scope>NUCLEOTIDE SEQUENCE [LARGE SCALE GENOMIC DNA]</scope>
    <source>
        <strain evidence="1 2">La2-4</strain>
    </source>
</reference>
<dbReference type="AlphaFoldDB" id="A0A2R5F7W4"/>
<dbReference type="EMBL" id="BDOQ01000007">
    <property type="protein sequence ID" value="GBG14306.1"/>
    <property type="molecule type" value="Genomic_DNA"/>
</dbReference>
<evidence type="ECO:0000313" key="1">
    <source>
        <dbReference type="EMBL" id="GBG14306.1"/>
    </source>
</evidence>
<sequence>MGNINVKLTGGEAGIRTLGPFITTSHFRDARFKPLSHLANFDAICNAGPPGRPPPLHVMALSKAFHALLIESCALIDFQALYRN</sequence>
<evidence type="ECO:0000313" key="2">
    <source>
        <dbReference type="Proteomes" id="UP000245081"/>
    </source>
</evidence>
<comment type="caution">
    <text evidence="1">The sequence shown here is derived from an EMBL/GenBank/DDBJ whole genome shotgun (WGS) entry which is preliminary data.</text>
</comment>
<organism evidence="1 2">
    <name type="scientific">Novimethylophilus kurashikiensis</name>
    <dbReference type="NCBI Taxonomy" id="1825523"/>
    <lineage>
        <taxon>Bacteria</taxon>
        <taxon>Pseudomonadati</taxon>
        <taxon>Pseudomonadota</taxon>
        <taxon>Betaproteobacteria</taxon>
        <taxon>Nitrosomonadales</taxon>
        <taxon>Methylophilaceae</taxon>
        <taxon>Novimethylophilus</taxon>
    </lineage>
</organism>
<keyword evidence="2" id="KW-1185">Reference proteome</keyword>
<protein>
    <submittedName>
        <fullName evidence="1">Formate dehydrogenase</fullName>
    </submittedName>
</protein>
<proteinExistence type="predicted"/>